<dbReference type="SMART" id="SM00382">
    <property type="entry name" value="AAA"/>
    <property type="match status" value="1"/>
</dbReference>
<dbReference type="InterPro" id="IPR017871">
    <property type="entry name" value="ABC_transporter-like_CS"/>
</dbReference>
<evidence type="ECO:0000259" key="11">
    <source>
        <dbReference type="PROSITE" id="PS50893"/>
    </source>
</evidence>
<keyword evidence="7" id="KW-0547">Nucleotide-binding</keyword>
<evidence type="ECO:0000256" key="5">
    <source>
        <dbReference type="ARBA" id="ARBA00022597"/>
    </source>
</evidence>
<keyword evidence="9" id="KW-1278">Translocase</keyword>
<dbReference type="InterPro" id="IPR003593">
    <property type="entry name" value="AAA+_ATPase"/>
</dbReference>
<feature type="domain" description="ABC transporter" evidence="11">
    <location>
        <begin position="255"/>
        <end position="499"/>
    </location>
</feature>
<evidence type="ECO:0000256" key="10">
    <source>
        <dbReference type="ARBA" id="ARBA00023136"/>
    </source>
</evidence>
<keyword evidence="13" id="KW-1185">Reference proteome</keyword>
<keyword evidence="8 12" id="KW-0067">ATP-binding</keyword>
<keyword evidence="12" id="KW-0378">Hydrolase</keyword>
<dbReference type="RefSeq" id="WP_143894084.1">
    <property type="nucleotide sequence ID" value="NZ_VJND01000004.1"/>
</dbReference>
<dbReference type="Proteomes" id="UP000320225">
    <property type="component" value="Unassembled WGS sequence"/>
</dbReference>
<name>A0A554WR98_9BURK</name>
<dbReference type="PROSITE" id="PS00211">
    <property type="entry name" value="ABC_TRANSPORTER_1"/>
    <property type="match status" value="2"/>
</dbReference>
<evidence type="ECO:0000313" key="12">
    <source>
        <dbReference type="EMBL" id="TSE26101.1"/>
    </source>
</evidence>
<keyword evidence="10" id="KW-0472">Membrane</keyword>
<evidence type="ECO:0000256" key="3">
    <source>
        <dbReference type="ARBA" id="ARBA00022475"/>
    </source>
</evidence>
<dbReference type="InterPro" id="IPR050107">
    <property type="entry name" value="ABC_carbohydrate_import_ATPase"/>
</dbReference>
<evidence type="ECO:0000256" key="8">
    <source>
        <dbReference type="ARBA" id="ARBA00022840"/>
    </source>
</evidence>
<evidence type="ECO:0000256" key="9">
    <source>
        <dbReference type="ARBA" id="ARBA00022967"/>
    </source>
</evidence>
<sequence>MSPPIPRLELRDVTKRYPGVVANDRVSLTVRPGSIHAVLGENGAGKSTLMKIIYGVVPPDEGVMRLDGREVRVRSPQQARELGIGMVFQHFSLFETLTVADNVWLGLEDVASRAEVVAAIRDKAAAYGLELDPERPVHSLSVGERQRVEIVRALLARPRLLILDEPTSVLTPQAVQRLFGVLRQLAAEGCSILYISHKLHEIRALCDACTVMRGGRVTGEVDPRQASDAELSRLMIGREPPPLPAQRRPPGEVVLRVAGLTLPSPYAFGTDLHDVNLELRAGEIVGIAGVSGNGQRELLAALSGEEPGAPPGALLLDGRDLARANPARRRRLGLHFVPEERLGRGAVPALGLAHNLLLTRTETVARGGWLRLGALRTQAVGIIERYGVKAAGPDAAAQSLSGGNLQKFIVGREIEARPRVLIVAQPTWGVDVGAAAQIRAALLALREAGCAVLVVSEELDELFELCDRLHVIAKGHLSPSVPVQEASVERLGAWMAGQWPGSPLAAGQEVSDAAA</sequence>
<dbReference type="EC" id="3.6.3.17" evidence="12"/>
<dbReference type="FunFam" id="3.40.50.300:FF:000127">
    <property type="entry name" value="Ribose import ATP-binding protein RbsA"/>
    <property type="match status" value="1"/>
</dbReference>
<keyword evidence="5" id="KW-0762">Sugar transport</keyword>
<evidence type="ECO:0000256" key="7">
    <source>
        <dbReference type="ARBA" id="ARBA00022741"/>
    </source>
</evidence>
<comment type="caution">
    <text evidence="12">The sequence shown here is derived from an EMBL/GenBank/DDBJ whole genome shotgun (WGS) entry which is preliminary data.</text>
</comment>
<dbReference type="InterPro" id="IPR003439">
    <property type="entry name" value="ABC_transporter-like_ATP-bd"/>
</dbReference>
<evidence type="ECO:0000313" key="13">
    <source>
        <dbReference type="Proteomes" id="UP000320225"/>
    </source>
</evidence>
<dbReference type="OrthoDB" id="9776369at2"/>
<feature type="domain" description="ABC transporter" evidence="11">
    <location>
        <begin position="8"/>
        <end position="239"/>
    </location>
</feature>
<keyword evidence="6" id="KW-0677">Repeat</keyword>
<dbReference type="PANTHER" id="PTHR43790:SF4">
    <property type="entry name" value="GUANOSINE IMPORT ATP-BINDING PROTEIN NUPO"/>
    <property type="match status" value="1"/>
</dbReference>
<dbReference type="GO" id="GO:0005886">
    <property type="term" value="C:plasma membrane"/>
    <property type="evidence" value="ECO:0007669"/>
    <property type="project" value="UniProtKB-SubCell"/>
</dbReference>
<dbReference type="CDD" id="cd03215">
    <property type="entry name" value="ABC_Carb_Monos_II"/>
    <property type="match status" value="1"/>
</dbReference>
<dbReference type="SUPFAM" id="SSF52540">
    <property type="entry name" value="P-loop containing nucleoside triphosphate hydrolases"/>
    <property type="match status" value="2"/>
</dbReference>
<protein>
    <submittedName>
        <fullName evidence="12">Galactose/methyl galactoside import ATP-binding protein MglA</fullName>
        <ecNumber evidence="12">3.6.3.17</ecNumber>
    </submittedName>
</protein>
<gene>
    <name evidence="12" type="primary">mglA</name>
    <name evidence="12" type="ORF">Tsedi_00914</name>
</gene>
<dbReference type="AlphaFoldDB" id="A0A554WR98"/>
<keyword evidence="3" id="KW-1003">Cell membrane</keyword>
<dbReference type="InterPro" id="IPR027417">
    <property type="entry name" value="P-loop_NTPase"/>
</dbReference>
<keyword evidence="2" id="KW-0813">Transport</keyword>
<dbReference type="GO" id="GO:0005524">
    <property type="term" value="F:ATP binding"/>
    <property type="evidence" value="ECO:0007669"/>
    <property type="project" value="UniProtKB-KW"/>
</dbReference>
<comment type="subcellular location">
    <subcellularLocation>
        <location evidence="1">Cell membrane</location>
        <topology evidence="1">Peripheral membrane protein</topology>
    </subcellularLocation>
</comment>
<accession>A0A554WR98</accession>
<proteinExistence type="predicted"/>
<dbReference type="PANTHER" id="PTHR43790">
    <property type="entry name" value="CARBOHYDRATE TRANSPORT ATP-BINDING PROTEIN MG119-RELATED"/>
    <property type="match status" value="1"/>
</dbReference>
<dbReference type="Gene3D" id="3.40.50.300">
    <property type="entry name" value="P-loop containing nucleotide triphosphate hydrolases"/>
    <property type="match status" value="2"/>
</dbReference>
<evidence type="ECO:0000256" key="4">
    <source>
        <dbReference type="ARBA" id="ARBA00022519"/>
    </source>
</evidence>
<dbReference type="PROSITE" id="PS50893">
    <property type="entry name" value="ABC_TRANSPORTER_2"/>
    <property type="match status" value="2"/>
</dbReference>
<evidence type="ECO:0000256" key="2">
    <source>
        <dbReference type="ARBA" id="ARBA00022448"/>
    </source>
</evidence>
<dbReference type="GO" id="GO:0016887">
    <property type="term" value="F:ATP hydrolysis activity"/>
    <property type="evidence" value="ECO:0007669"/>
    <property type="project" value="InterPro"/>
</dbReference>
<dbReference type="Pfam" id="PF00005">
    <property type="entry name" value="ABC_tran"/>
    <property type="match status" value="2"/>
</dbReference>
<reference evidence="12 13" key="1">
    <citation type="submission" date="2019-07" db="EMBL/GenBank/DDBJ databases">
        <title>Tepidimonas sediminis YIM 72259 draft genome.</title>
        <authorList>
            <person name="Da Costa M.S."/>
            <person name="Froufe H.J.C."/>
            <person name="Egas C."/>
            <person name="Albuquerque L."/>
        </authorList>
    </citation>
    <scope>NUCLEOTIDE SEQUENCE [LARGE SCALE GENOMIC DNA]</scope>
    <source>
        <strain evidence="12 13">YIM 72259</strain>
    </source>
</reference>
<dbReference type="CDD" id="cd03216">
    <property type="entry name" value="ABC_Carb_Monos_I"/>
    <property type="match status" value="1"/>
</dbReference>
<evidence type="ECO:0000256" key="6">
    <source>
        <dbReference type="ARBA" id="ARBA00022737"/>
    </source>
</evidence>
<organism evidence="12 13">
    <name type="scientific">Tepidimonas sediminis</name>
    <dbReference type="NCBI Taxonomy" id="2588941"/>
    <lineage>
        <taxon>Bacteria</taxon>
        <taxon>Pseudomonadati</taxon>
        <taxon>Pseudomonadota</taxon>
        <taxon>Betaproteobacteria</taxon>
        <taxon>Burkholderiales</taxon>
        <taxon>Tepidimonas</taxon>
    </lineage>
</organism>
<dbReference type="EMBL" id="VJND01000004">
    <property type="protein sequence ID" value="TSE26101.1"/>
    <property type="molecule type" value="Genomic_DNA"/>
</dbReference>
<keyword evidence="4" id="KW-0997">Cell inner membrane</keyword>
<evidence type="ECO:0000256" key="1">
    <source>
        <dbReference type="ARBA" id="ARBA00004202"/>
    </source>
</evidence>